<comment type="caution">
    <text evidence="1">The sequence shown here is derived from an EMBL/GenBank/DDBJ whole genome shotgun (WGS) entry which is preliminary data.</text>
</comment>
<sequence>MGNHKATLEQAIVRADNAYNDEIEKDKQRKILKEQQERCNKLKDINF</sequence>
<dbReference type="EMBL" id="JAARRU010000002">
    <property type="protein sequence ID" value="MBC1565319.1"/>
    <property type="molecule type" value="Genomic_DNA"/>
</dbReference>
<dbReference type="Proteomes" id="UP000586951">
    <property type="component" value="Unassembled WGS sequence"/>
</dbReference>
<accession>A0A841ZX31</accession>
<dbReference type="RefSeq" id="WP_185417446.1">
    <property type="nucleotide sequence ID" value="NZ_JAARRU010000002.1"/>
</dbReference>
<gene>
    <name evidence="1" type="ORF">HB907_07865</name>
</gene>
<protein>
    <submittedName>
        <fullName evidence="1">Uncharacterized protein</fullName>
    </submittedName>
</protein>
<dbReference type="AlphaFoldDB" id="A0A841ZX31"/>
<organism evidence="1 2">
    <name type="scientific">Listeria booriae</name>
    <dbReference type="NCBI Taxonomy" id="1552123"/>
    <lineage>
        <taxon>Bacteria</taxon>
        <taxon>Bacillati</taxon>
        <taxon>Bacillota</taxon>
        <taxon>Bacilli</taxon>
        <taxon>Bacillales</taxon>
        <taxon>Listeriaceae</taxon>
        <taxon>Listeria</taxon>
    </lineage>
</organism>
<evidence type="ECO:0000313" key="1">
    <source>
        <dbReference type="EMBL" id="MBC1565319.1"/>
    </source>
</evidence>
<reference evidence="1 2" key="1">
    <citation type="submission" date="2020-03" db="EMBL/GenBank/DDBJ databases">
        <title>Soil Listeria distribution.</title>
        <authorList>
            <person name="Liao J."/>
            <person name="Wiedmann M."/>
        </authorList>
    </citation>
    <scope>NUCLEOTIDE SEQUENCE [LARGE SCALE GENOMIC DNA]</scope>
    <source>
        <strain evidence="1 2">FSL L7-1427</strain>
    </source>
</reference>
<proteinExistence type="predicted"/>
<evidence type="ECO:0000313" key="2">
    <source>
        <dbReference type="Proteomes" id="UP000586951"/>
    </source>
</evidence>
<name>A0A841ZX31_9LIST</name>